<sequence length="44" mass="5135">MLTKLKSKTFTWVASLAYLVALTEISTNSFWTVYQPEIPEELQR</sequence>
<protein>
    <submittedName>
        <fullName evidence="1">Cyclic lactone autoinducer peptide</fullName>
    </submittedName>
</protein>
<dbReference type="InterPro" id="IPR009229">
    <property type="entry name" value="AgrD"/>
</dbReference>
<reference evidence="1 2" key="1">
    <citation type="submission" date="2016-10" db="EMBL/GenBank/DDBJ databases">
        <authorList>
            <person name="de Groot N.N."/>
        </authorList>
    </citation>
    <scope>NUCLEOTIDE SEQUENCE [LARGE SCALE GENOMIC DNA]</scope>
    <source>
        <strain evidence="1 2">DSM 2895</strain>
    </source>
</reference>
<proteinExistence type="predicted"/>
<dbReference type="EMBL" id="FNED01000006">
    <property type="protein sequence ID" value="SDI64333.1"/>
    <property type="molecule type" value="Genomic_DNA"/>
</dbReference>
<dbReference type="NCBIfam" id="TIGR04223">
    <property type="entry name" value="quorum_AgrD"/>
    <property type="match status" value="1"/>
</dbReference>
<dbReference type="Proteomes" id="UP000182836">
    <property type="component" value="Unassembled WGS sequence"/>
</dbReference>
<name>A0A1G8M8Z8_ANEMI</name>
<organism evidence="1 2">
    <name type="scientific">Aneurinibacillus migulanus</name>
    <name type="common">Bacillus migulanus</name>
    <dbReference type="NCBI Taxonomy" id="47500"/>
    <lineage>
        <taxon>Bacteria</taxon>
        <taxon>Bacillati</taxon>
        <taxon>Bacillota</taxon>
        <taxon>Bacilli</taxon>
        <taxon>Bacillales</taxon>
        <taxon>Paenibacillaceae</taxon>
        <taxon>Aneurinibacillus group</taxon>
        <taxon>Aneurinibacillus</taxon>
    </lineage>
</organism>
<dbReference type="OrthoDB" id="1809626at2"/>
<dbReference type="AlphaFoldDB" id="A0A1G8M8Z8"/>
<dbReference type="RefSeq" id="WP_080787682.1">
    <property type="nucleotide sequence ID" value="NZ_BJOA01000017.1"/>
</dbReference>
<evidence type="ECO:0000313" key="2">
    <source>
        <dbReference type="Proteomes" id="UP000182836"/>
    </source>
</evidence>
<dbReference type="GeneID" id="42309661"/>
<evidence type="ECO:0000313" key="1">
    <source>
        <dbReference type="EMBL" id="SDI64333.1"/>
    </source>
</evidence>
<gene>
    <name evidence="1" type="ORF">SAMN04487909_10615</name>
</gene>
<accession>A0A1G8M8Z8</accession>